<evidence type="ECO:0008006" key="3">
    <source>
        <dbReference type="Google" id="ProtNLM"/>
    </source>
</evidence>
<evidence type="ECO:0000313" key="2">
    <source>
        <dbReference type="Proteomes" id="UP000681967"/>
    </source>
</evidence>
<reference evidence="1" key="1">
    <citation type="submission" date="2021-02" db="EMBL/GenBank/DDBJ databases">
        <authorList>
            <person name="Nowell W R."/>
        </authorList>
    </citation>
    <scope>NUCLEOTIDE SEQUENCE</scope>
</reference>
<comment type="caution">
    <text evidence="1">The sequence shown here is derived from an EMBL/GenBank/DDBJ whole genome shotgun (WGS) entry which is preliminary data.</text>
</comment>
<accession>A0A8S3H2V9</accession>
<name>A0A8S3H2V9_9BILA</name>
<dbReference type="AlphaFoldDB" id="A0A8S3H2V9"/>
<evidence type="ECO:0000313" key="1">
    <source>
        <dbReference type="EMBL" id="CAF5175507.1"/>
    </source>
</evidence>
<proteinExistence type="predicted"/>
<sequence length="57" mass="6607">MNTKVTLLDNWDRSIQAMTWSPNGQSLYLEIGEEASNVIYYLENIYTNHSVDLLIDN</sequence>
<feature type="non-terminal residue" evidence="1">
    <location>
        <position position="57"/>
    </location>
</feature>
<dbReference type="Proteomes" id="UP000681967">
    <property type="component" value="Unassembled WGS sequence"/>
</dbReference>
<dbReference type="EMBL" id="CAJOBH010286214">
    <property type="protein sequence ID" value="CAF5175507.1"/>
    <property type="molecule type" value="Genomic_DNA"/>
</dbReference>
<protein>
    <recommendedName>
        <fullName evidence="3">Translation initiation factor beta propellor-like domain-containing protein</fullName>
    </recommendedName>
</protein>
<gene>
    <name evidence="1" type="ORF">BYL167_LOCUS78123</name>
</gene>
<organism evidence="1 2">
    <name type="scientific">Rotaria magnacalcarata</name>
    <dbReference type="NCBI Taxonomy" id="392030"/>
    <lineage>
        <taxon>Eukaryota</taxon>
        <taxon>Metazoa</taxon>
        <taxon>Spiralia</taxon>
        <taxon>Gnathifera</taxon>
        <taxon>Rotifera</taxon>
        <taxon>Eurotatoria</taxon>
        <taxon>Bdelloidea</taxon>
        <taxon>Philodinida</taxon>
        <taxon>Philodinidae</taxon>
        <taxon>Rotaria</taxon>
    </lineage>
</organism>